<accession>A0A1G2HK31</accession>
<dbReference type="Pfam" id="PF01928">
    <property type="entry name" value="CYTH"/>
    <property type="match status" value="1"/>
</dbReference>
<dbReference type="InterPro" id="IPR033469">
    <property type="entry name" value="CYTH-like_dom_sf"/>
</dbReference>
<sequence length="197" mass="23412">MKVEYEATFVNINKEEIRDKLKNAGAKLIKPEFLQKRVVFNLLKGHEKEYAWLRVRDEQDKITMSYKEINGQKIEDQKEINLIINDFKTGEEFLKSIGCPKKAYQENKREIWILDDVEICIDEWPFLEPFVEVEGKSEKRVKEVSEKIGFDYSMAWFCAVGLLYSKKYNIPHEIIDSQTPEITFDMKNPFLKFQNKK</sequence>
<evidence type="ECO:0000313" key="3">
    <source>
        <dbReference type="Proteomes" id="UP000178991"/>
    </source>
</evidence>
<dbReference type="Gene3D" id="2.40.320.10">
    <property type="entry name" value="Hypothetical Protein Pfu-838710-001"/>
    <property type="match status" value="1"/>
</dbReference>
<proteinExistence type="predicted"/>
<protein>
    <recommendedName>
        <fullName evidence="1">CYTH domain-containing protein</fullName>
    </recommendedName>
</protein>
<comment type="caution">
    <text evidence="2">The sequence shown here is derived from an EMBL/GenBank/DDBJ whole genome shotgun (WGS) entry which is preliminary data.</text>
</comment>
<evidence type="ECO:0000259" key="1">
    <source>
        <dbReference type="Pfam" id="PF01928"/>
    </source>
</evidence>
<dbReference type="SUPFAM" id="SSF55154">
    <property type="entry name" value="CYTH-like phosphatases"/>
    <property type="match status" value="1"/>
</dbReference>
<dbReference type="Proteomes" id="UP000178991">
    <property type="component" value="Unassembled WGS sequence"/>
</dbReference>
<dbReference type="InterPro" id="IPR023577">
    <property type="entry name" value="CYTH_domain"/>
</dbReference>
<organism evidence="2 3">
    <name type="scientific">Candidatus Staskawiczbacteria bacterium RIFCSPHIGHO2_01_FULL_34_27</name>
    <dbReference type="NCBI Taxonomy" id="1802199"/>
    <lineage>
        <taxon>Bacteria</taxon>
        <taxon>Candidatus Staskawicziibacteriota</taxon>
    </lineage>
</organism>
<dbReference type="AlphaFoldDB" id="A0A1G2HK31"/>
<name>A0A1G2HK31_9BACT</name>
<feature type="domain" description="CYTH" evidence="1">
    <location>
        <begin position="47"/>
        <end position="147"/>
    </location>
</feature>
<dbReference type="EMBL" id="MHOL01000011">
    <property type="protein sequence ID" value="OGZ62874.1"/>
    <property type="molecule type" value="Genomic_DNA"/>
</dbReference>
<reference evidence="2 3" key="1">
    <citation type="journal article" date="2016" name="Nat. Commun.">
        <title>Thousands of microbial genomes shed light on interconnected biogeochemical processes in an aquifer system.</title>
        <authorList>
            <person name="Anantharaman K."/>
            <person name="Brown C.T."/>
            <person name="Hug L.A."/>
            <person name="Sharon I."/>
            <person name="Castelle C.J."/>
            <person name="Probst A.J."/>
            <person name="Thomas B.C."/>
            <person name="Singh A."/>
            <person name="Wilkins M.J."/>
            <person name="Karaoz U."/>
            <person name="Brodie E.L."/>
            <person name="Williams K.H."/>
            <person name="Hubbard S.S."/>
            <person name="Banfield J.F."/>
        </authorList>
    </citation>
    <scope>NUCLEOTIDE SEQUENCE [LARGE SCALE GENOMIC DNA]</scope>
</reference>
<gene>
    <name evidence="2" type="ORF">A2639_00010</name>
</gene>
<evidence type="ECO:0000313" key="2">
    <source>
        <dbReference type="EMBL" id="OGZ62874.1"/>
    </source>
</evidence>